<organism evidence="2 3">
    <name type="scientific">Lachnospira multipara</name>
    <dbReference type="NCBI Taxonomy" id="28051"/>
    <lineage>
        <taxon>Bacteria</taxon>
        <taxon>Bacillati</taxon>
        <taxon>Bacillota</taxon>
        <taxon>Clostridia</taxon>
        <taxon>Lachnospirales</taxon>
        <taxon>Lachnospiraceae</taxon>
        <taxon>Lachnospira</taxon>
    </lineage>
</organism>
<protein>
    <recommendedName>
        <fullName evidence="4">DUF4352 domain-containing protein</fullName>
    </recommendedName>
</protein>
<dbReference type="InterPro" id="IPR032209">
    <property type="entry name" value="DUF5028"/>
</dbReference>
<evidence type="ECO:0000313" key="3">
    <source>
        <dbReference type="Proteomes" id="UP000236726"/>
    </source>
</evidence>
<keyword evidence="1" id="KW-1133">Transmembrane helix</keyword>
<dbReference type="PROSITE" id="PS51257">
    <property type="entry name" value="PROKAR_LIPOPROTEIN"/>
    <property type="match status" value="1"/>
</dbReference>
<keyword evidence="3" id="KW-1185">Reference proteome</keyword>
<sequence length="167" mass="19548">MKRNKIIIVIVILSLIWIMGCIYTNIKFPKANIRECNINETIENEGLSFTAIDFIATEGEEDSTLGRSKSYKVELKIKNTSSDVRKIDLIKFRLTRLDYSNGPRLEVFLDINDDVDTRLEPNEEVTLYLPFTVHECSFTKQQWEKIDESNWKLLLNLYPDKVRINLN</sequence>
<evidence type="ECO:0000313" key="2">
    <source>
        <dbReference type="EMBL" id="SEG00061.1"/>
    </source>
</evidence>
<accession>A0A1H5WL63</accession>
<evidence type="ECO:0008006" key="4">
    <source>
        <dbReference type="Google" id="ProtNLM"/>
    </source>
</evidence>
<keyword evidence="1" id="KW-0812">Transmembrane</keyword>
<proteinExistence type="predicted"/>
<keyword evidence="1" id="KW-0472">Membrane</keyword>
<reference evidence="2 3" key="1">
    <citation type="submission" date="2016-10" db="EMBL/GenBank/DDBJ databases">
        <authorList>
            <person name="de Groot N.N."/>
        </authorList>
    </citation>
    <scope>NUCLEOTIDE SEQUENCE [LARGE SCALE GENOMIC DNA]</scope>
    <source>
        <strain evidence="2 3">D15d</strain>
    </source>
</reference>
<name>A0A1H5WL63_9FIRM</name>
<evidence type="ECO:0000256" key="1">
    <source>
        <dbReference type="SAM" id="Phobius"/>
    </source>
</evidence>
<dbReference type="AlphaFoldDB" id="A0A1H5WL63"/>
<dbReference type="EMBL" id="FNUL01000016">
    <property type="protein sequence ID" value="SEG00061.1"/>
    <property type="molecule type" value="Genomic_DNA"/>
</dbReference>
<dbReference type="RefSeq" id="WP_103953347.1">
    <property type="nucleotide sequence ID" value="NZ_FNUL01000016.1"/>
</dbReference>
<dbReference type="Proteomes" id="UP000236726">
    <property type="component" value="Unassembled WGS sequence"/>
</dbReference>
<dbReference type="Pfam" id="PF16431">
    <property type="entry name" value="DUF5028"/>
    <property type="match status" value="1"/>
</dbReference>
<feature type="transmembrane region" description="Helical" evidence="1">
    <location>
        <begin position="6"/>
        <end position="26"/>
    </location>
</feature>
<gene>
    <name evidence="2" type="ORF">SAMN05216537_11643</name>
</gene>